<accession>A0A511BYP7</accession>
<keyword evidence="4 12" id="KW-1003">Cell membrane</keyword>
<evidence type="ECO:0000256" key="1">
    <source>
        <dbReference type="ARBA" id="ARBA00004651"/>
    </source>
</evidence>
<feature type="transmembrane region" description="Helical" evidence="12">
    <location>
        <begin position="20"/>
        <end position="41"/>
    </location>
</feature>
<evidence type="ECO:0000256" key="12">
    <source>
        <dbReference type="PIRNR" id="PIRNR006446"/>
    </source>
</evidence>
<evidence type="ECO:0000256" key="3">
    <source>
        <dbReference type="ARBA" id="ARBA00022448"/>
    </source>
</evidence>
<dbReference type="Proteomes" id="UP000321405">
    <property type="component" value="Unassembled WGS sequence"/>
</dbReference>
<dbReference type="PANTHER" id="PTHR30365:SF14">
    <property type="entry name" value="CYTOCHROME BD MENAQUINOL OXIDASE SUBUNIT I-RELATED"/>
    <property type="match status" value="1"/>
</dbReference>
<evidence type="ECO:0000256" key="5">
    <source>
        <dbReference type="ARBA" id="ARBA00022617"/>
    </source>
</evidence>
<evidence type="ECO:0000256" key="10">
    <source>
        <dbReference type="ARBA" id="ARBA00023004"/>
    </source>
</evidence>
<feature type="transmembrane region" description="Helical" evidence="12">
    <location>
        <begin position="359"/>
        <end position="381"/>
    </location>
</feature>
<name>A0A511BYP7_9PROT</name>
<feature type="region of interest" description="Disordered" evidence="13">
    <location>
        <begin position="437"/>
        <end position="466"/>
    </location>
</feature>
<dbReference type="GO" id="GO:0046872">
    <property type="term" value="F:metal ion binding"/>
    <property type="evidence" value="ECO:0007669"/>
    <property type="project" value="UniProtKB-UniRule"/>
</dbReference>
<evidence type="ECO:0000256" key="9">
    <source>
        <dbReference type="ARBA" id="ARBA00022989"/>
    </source>
</evidence>
<proteinExistence type="inferred from homology"/>
<reference evidence="14 15" key="1">
    <citation type="submission" date="2019-07" db="EMBL/GenBank/DDBJ databases">
        <title>Whole genome shotgun sequence of Swaminathania salitolerans NBRC 104436.</title>
        <authorList>
            <person name="Hosoyama A."/>
            <person name="Uohara A."/>
            <person name="Ohji S."/>
            <person name="Ichikawa N."/>
        </authorList>
    </citation>
    <scope>NUCLEOTIDE SEQUENCE [LARGE SCALE GENOMIC DNA]</scope>
    <source>
        <strain evidence="14 15">NBRC 104436</strain>
    </source>
</reference>
<keyword evidence="15" id="KW-1185">Reference proteome</keyword>
<sequence>MSALFLARLQFAFTVGFHIVFPAFSIGLAAFLAVLEGLWLKTEKPVYLDLFKYWLRVFSVVFAMGVVSGLVMSYEFGTNWSQFSQKAGPILGPMLAYEVMTAFFLEAGFLGVMMFGLNRVGKRLHFAATCMVSLGTLISMSWILASNSWMQTPRGYKIDAATGRFLPADWWAIVFNPSFPFRLVHMALACFLCVAFIVGGVGAWHLLKARRQQRKPTEAVKVMFSMAMWMAAIVAPLQILAGDAHGLNTLKYQPAKIAAMEGDWESESRAPELLFGIPDMKNETTHYKVGIPLLGSLILTHSIDGKVPGLKDYPKDQRAPSPIVFFSFRIMIAFGVLMAGTGLYSLFLRWRGKLYSNALLHRLALVLTPAGFIALLCGWVTTEVGRQPFTIYGLLRTVDSVSPVTLPNMAASMTAFVIVYFIVFTAGVGILIRDFSKEPSSHEPEPPRDEPHRAAGITQVSHHPAE</sequence>
<evidence type="ECO:0000256" key="4">
    <source>
        <dbReference type="ARBA" id="ARBA00022475"/>
    </source>
</evidence>
<evidence type="ECO:0000313" key="15">
    <source>
        <dbReference type="Proteomes" id="UP000321405"/>
    </source>
</evidence>
<gene>
    <name evidence="14" type="ORF">SSA02_23010</name>
</gene>
<feature type="transmembrane region" description="Helical" evidence="12">
    <location>
        <begin position="409"/>
        <end position="432"/>
    </location>
</feature>
<dbReference type="Pfam" id="PF01654">
    <property type="entry name" value="Cyt_bd_oxida_I"/>
    <property type="match status" value="1"/>
</dbReference>
<keyword evidence="10 12" id="KW-0408">Iron</keyword>
<feature type="compositionally biased region" description="Basic and acidic residues" evidence="13">
    <location>
        <begin position="437"/>
        <end position="453"/>
    </location>
</feature>
<keyword evidence="8 12" id="KW-0249">Electron transport</keyword>
<feature type="transmembrane region" description="Helical" evidence="12">
    <location>
        <begin position="183"/>
        <end position="207"/>
    </location>
</feature>
<evidence type="ECO:0000256" key="7">
    <source>
        <dbReference type="ARBA" id="ARBA00022723"/>
    </source>
</evidence>
<dbReference type="GO" id="GO:0019646">
    <property type="term" value="P:aerobic electron transport chain"/>
    <property type="evidence" value="ECO:0007669"/>
    <property type="project" value="InterPro"/>
</dbReference>
<feature type="transmembrane region" description="Helical" evidence="12">
    <location>
        <begin position="219"/>
        <end position="241"/>
    </location>
</feature>
<evidence type="ECO:0000256" key="13">
    <source>
        <dbReference type="SAM" id="MobiDB-lite"/>
    </source>
</evidence>
<dbReference type="GO" id="GO:0020037">
    <property type="term" value="F:heme binding"/>
    <property type="evidence" value="ECO:0007669"/>
    <property type="project" value="TreeGrafter"/>
</dbReference>
<dbReference type="GO" id="GO:0070069">
    <property type="term" value="C:cytochrome complex"/>
    <property type="evidence" value="ECO:0007669"/>
    <property type="project" value="UniProtKB-UniRule"/>
</dbReference>
<feature type="transmembrane region" description="Helical" evidence="12">
    <location>
        <begin position="124"/>
        <end position="145"/>
    </location>
</feature>
<dbReference type="GO" id="GO:0005886">
    <property type="term" value="C:plasma membrane"/>
    <property type="evidence" value="ECO:0007669"/>
    <property type="project" value="UniProtKB-SubCell"/>
</dbReference>
<comment type="caution">
    <text evidence="14">The sequence shown here is derived from an EMBL/GenBank/DDBJ whole genome shotgun (WGS) entry which is preliminary data.</text>
</comment>
<keyword evidence="6 12" id="KW-0812">Transmembrane</keyword>
<organism evidence="14 15">
    <name type="scientific">Swaminathania salitolerans</name>
    <dbReference type="NCBI Taxonomy" id="182838"/>
    <lineage>
        <taxon>Bacteria</taxon>
        <taxon>Pseudomonadati</taxon>
        <taxon>Pseudomonadota</taxon>
        <taxon>Alphaproteobacteria</taxon>
        <taxon>Acetobacterales</taxon>
        <taxon>Acetobacteraceae</taxon>
        <taxon>Swaminathania</taxon>
    </lineage>
</organism>
<keyword evidence="9 12" id="KW-1133">Transmembrane helix</keyword>
<keyword evidence="7 12" id="KW-0479">Metal-binding</keyword>
<dbReference type="PIRSF" id="PIRSF006446">
    <property type="entry name" value="Cyt_quinol_oxidase_1"/>
    <property type="match status" value="1"/>
</dbReference>
<dbReference type="EMBL" id="BJVC01000006">
    <property type="protein sequence ID" value="GEL03138.1"/>
    <property type="molecule type" value="Genomic_DNA"/>
</dbReference>
<feature type="transmembrane region" description="Helical" evidence="12">
    <location>
        <begin position="53"/>
        <end position="74"/>
    </location>
</feature>
<evidence type="ECO:0000313" key="14">
    <source>
        <dbReference type="EMBL" id="GEL03138.1"/>
    </source>
</evidence>
<feature type="transmembrane region" description="Helical" evidence="12">
    <location>
        <begin position="94"/>
        <end position="117"/>
    </location>
</feature>
<keyword evidence="11 12" id="KW-0472">Membrane</keyword>
<dbReference type="GO" id="GO:0009055">
    <property type="term" value="F:electron transfer activity"/>
    <property type="evidence" value="ECO:0007669"/>
    <property type="project" value="UniProtKB-UniRule"/>
</dbReference>
<dbReference type="GO" id="GO:0016682">
    <property type="term" value="F:oxidoreductase activity, acting on diphenols and related substances as donors, oxygen as acceptor"/>
    <property type="evidence" value="ECO:0007669"/>
    <property type="project" value="TreeGrafter"/>
</dbReference>
<comment type="subcellular location">
    <subcellularLocation>
        <location evidence="12">Cell inner membrane</location>
    </subcellularLocation>
    <subcellularLocation>
        <location evidence="1">Cell membrane</location>
        <topology evidence="1">Multi-pass membrane protein</topology>
    </subcellularLocation>
</comment>
<dbReference type="PANTHER" id="PTHR30365">
    <property type="entry name" value="CYTOCHROME D UBIQUINOL OXIDASE"/>
    <property type="match status" value="1"/>
</dbReference>
<protein>
    <submittedName>
        <fullName evidence="14">Cytochrome ubiquinol oxidase subunit I</fullName>
    </submittedName>
</protein>
<evidence type="ECO:0000256" key="11">
    <source>
        <dbReference type="ARBA" id="ARBA00023136"/>
    </source>
</evidence>
<dbReference type="InterPro" id="IPR002585">
    <property type="entry name" value="Cyt-d_ubiquinol_oxidase_su_1"/>
</dbReference>
<keyword evidence="3 12" id="KW-0813">Transport</keyword>
<dbReference type="AlphaFoldDB" id="A0A511BYP7"/>
<evidence type="ECO:0000256" key="8">
    <source>
        <dbReference type="ARBA" id="ARBA00022982"/>
    </source>
</evidence>
<feature type="transmembrane region" description="Helical" evidence="12">
    <location>
        <begin position="323"/>
        <end position="347"/>
    </location>
</feature>
<keyword evidence="5 12" id="KW-0349">Heme</keyword>
<comment type="similarity">
    <text evidence="2 12">Belongs to the cytochrome ubiquinol oxidase subunit 1 family.</text>
</comment>
<evidence type="ECO:0000256" key="6">
    <source>
        <dbReference type="ARBA" id="ARBA00022692"/>
    </source>
</evidence>
<evidence type="ECO:0000256" key="2">
    <source>
        <dbReference type="ARBA" id="ARBA00009819"/>
    </source>
</evidence>